<protein>
    <submittedName>
        <fullName evidence="3">Uncharacterized protein</fullName>
    </submittedName>
</protein>
<dbReference type="EMBL" id="MLAK01000733">
    <property type="protein sequence ID" value="OHT06194.1"/>
    <property type="molecule type" value="Genomic_DNA"/>
</dbReference>
<evidence type="ECO:0000256" key="1">
    <source>
        <dbReference type="SAM" id="MobiDB-lite"/>
    </source>
</evidence>
<feature type="region of interest" description="Disordered" evidence="1">
    <location>
        <begin position="21"/>
        <end position="41"/>
    </location>
</feature>
<accession>A0A1J4K5C7</accession>
<keyword evidence="2" id="KW-1133">Transmembrane helix</keyword>
<feature type="transmembrane region" description="Helical" evidence="2">
    <location>
        <begin position="77"/>
        <end position="98"/>
    </location>
</feature>
<proteinExistence type="predicted"/>
<dbReference type="AlphaFoldDB" id="A0A1J4K5C7"/>
<organism evidence="3 4">
    <name type="scientific">Tritrichomonas foetus</name>
    <dbReference type="NCBI Taxonomy" id="1144522"/>
    <lineage>
        <taxon>Eukaryota</taxon>
        <taxon>Metamonada</taxon>
        <taxon>Parabasalia</taxon>
        <taxon>Tritrichomonadida</taxon>
        <taxon>Tritrichomonadidae</taxon>
        <taxon>Tritrichomonas</taxon>
    </lineage>
</organism>
<dbReference type="Proteomes" id="UP000179807">
    <property type="component" value="Unassembled WGS sequence"/>
</dbReference>
<keyword evidence="2" id="KW-0812">Transmembrane</keyword>
<dbReference type="RefSeq" id="XP_068359330.1">
    <property type="nucleotide sequence ID" value="XM_068504581.1"/>
</dbReference>
<comment type="caution">
    <text evidence="3">The sequence shown here is derived from an EMBL/GenBank/DDBJ whole genome shotgun (WGS) entry which is preliminary data.</text>
</comment>
<evidence type="ECO:0000256" key="2">
    <source>
        <dbReference type="SAM" id="Phobius"/>
    </source>
</evidence>
<name>A0A1J4K5C7_9EUKA</name>
<dbReference type="GeneID" id="94839285"/>
<evidence type="ECO:0000313" key="3">
    <source>
        <dbReference type="EMBL" id="OHT06194.1"/>
    </source>
</evidence>
<sequence length="615" mass="70341">MIEEIDEIKSLLGIMSSTRTALEPQHSNNSSKPPSKENDEQKQPVIILKDEIVKEKKVHVKRNYTFIENAMKTLTSWFGFLMVFFALVTSVLLVFFMLQVDEQINPTIVEYNQSEEVNFTYLLTDSFLIANNSFSSTSTSEGLYFNSPFGLNFGNFFRISPNGTIFLQNPDFSEILLNSMKIKGSTISPLFPNFQQVVIDLTTAKMQLNVTAMSIECSGFTIKDQKLYDANMKELSWPEQGDSRYSSAFGQSDSTGNVLSEVNFNEKTITNTFKNEKQIPFLGKSQKRFENKNLYTNFTVIPHDENRKAFKCTNLTANYFSFACISHHNYIKGENSNIKGEKIHKEKIFFGKCSKMNCEKVKKTIIEINHDIEKMMIVNNTMIAVLHQHILTVFNEKGEIIDQVHFVDDLQTINSKFLYFSKDYVLYRWEMKSLYLPIVRDVQKFAIDSFGSKLIIFADCITPKESNEFLMMCNKNIESLAISKNGMILVKETNGEIKGENLAVTRKNEVNILMCRIHGNCTKLLELDTNYVSLVTPNSGGFVAISVSKEKGEINYYFSGRRNYEKVFHSVSKGNVSEVVLSKYEKNYPRIFMIENGNVVMKQCQSSKCEMGVSI</sequence>
<reference evidence="3" key="1">
    <citation type="submission" date="2016-10" db="EMBL/GenBank/DDBJ databases">
        <authorList>
            <person name="Benchimol M."/>
            <person name="Almeida L.G."/>
            <person name="Vasconcelos A.T."/>
            <person name="Perreira-Neves A."/>
            <person name="Rosa I.A."/>
            <person name="Tasca T."/>
            <person name="Bogo M.R."/>
            <person name="de Souza W."/>
        </authorList>
    </citation>
    <scope>NUCLEOTIDE SEQUENCE [LARGE SCALE GENOMIC DNA]</scope>
    <source>
        <strain evidence="3">K</strain>
    </source>
</reference>
<evidence type="ECO:0000313" key="4">
    <source>
        <dbReference type="Proteomes" id="UP000179807"/>
    </source>
</evidence>
<keyword evidence="2" id="KW-0472">Membrane</keyword>
<dbReference type="VEuPathDB" id="TrichDB:TRFO_25806"/>
<keyword evidence="4" id="KW-1185">Reference proteome</keyword>
<gene>
    <name evidence="3" type="ORF">TRFO_25806</name>
</gene>